<dbReference type="AlphaFoldDB" id="A0A2I0AIF6"/>
<dbReference type="Proteomes" id="UP000236161">
    <property type="component" value="Unassembled WGS sequence"/>
</dbReference>
<proteinExistence type="predicted"/>
<dbReference type="EMBL" id="KZ451980">
    <property type="protein sequence ID" value="PKA55315.1"/>
    <property type="molecule type" value="Genomic_DNA"/>
</dbReference>
<organism evidence="2 3">
    <name type="scientific">Apostasia shenzhenica</name>
    <dbReference type="NCBI Taxonomy" id="1088818"/>
    <lineage>
        <taxon>Eukaryota</taxon>
        <taxon>Viridiplantae</taxon>
        <taxon>Streptophyta</taxon>
        <taxon>Embryophyta</taxon>
        <taxon>Tracheophyta</taxon>
        <taxon>Spermatophyta</taxon>
        <taxon>Magnoliopsida</taxon>
        <taxon>Liliopsida</taxon>
        <taxon>Asparagales</taxon>
        <taxon>Orchidaceae</taxon>
        <taxon>Apostasioideae</taxon>
        <taxon>Apostasia</taxon>
    </lineage>
</organism>
<evidence type="ECO:0000313" key="2">
    <source>
        <dbReference type="EMBL" id="PKA55315.1"/>
    </source>
</evidence>
<evidence type="ECO:0000256" key="1">
    <source>
        <dbReference type="SAM" id="Phobius"/>
    </source>
</evidence>
<keyword evidence="1" id="KW-1133">Transmembrane helix</keyword>
<evidence type="ECO:0000313" key="3">
    <source>
        <dbReference type="Proteomes" id="UP000236161"/>
    </source>
</evidence>
<keyword evidence="1" id="KW-0472">Membrane</keyword>
<keyword evidence="3" id="KW-1185">Reference proteome</keyword>
<protein>
    <submittedName>
        <fullName evidence="2">Uncharacterized protein</fullName>
    </submittedName>
</protein>
<gene>
    <name evidence="2" type="ORF">AXF42_Ash003952</name>
</gene>
<keyword evidence="1" id="KW-0812">Transmembrane</keyword>
<name>A0A2I0AIF6_9ASPA</name>
<sequence length="57" mass="6028">MAAMKLTNFVADVVTIFGGVAVVCGGLRRFGSGLGHRGDWAWLVTPTAMMSCKRAGR</sequence>
<feature type="transmembrane region" description="Helical" evidence="1">
    <location>
        <begin position="6"/>
        <end position="27"/>
    </location>
</feature>
<accession>A0A2I0AIF6</accession>
<reference evidence="2 3" key="1">
    <citation type="journal article" date="2017" name="Nature">
        <title>The Apostasia genome and the evolution of orchids.</title>
        <authorList>
            <person name="Zhang G.Q."/>
            <person name="Liu K.W."/>
            <person name="Li Z."/>
            <person name="Lohaus R."/>
            <person name="Hsiao Y.Y."/>
            <person name="Niu S.C."/>
            <person name="Wang J.Y."/>
            <person name="Lin Y.C."/>
            <person name="Xu Q."/>
            <person name="Chen L.J."/>
            <person name="Yoshida K."/>
            <person name="Fujiwara S."/>
            <person name="Wang Z.W."/>
            <person name="Zhang Y.Q."/>
            <person name="Mitsuda N."/>
            <person name="Wang M."/>
            <person name="Liu G.H."/>
            <person name="Pecoraro L."/>
            <person name="Huang H.X."/>
            <person name="Xiao X.J."/>
            <person name="Lin M."/>
            <person name="Wu X.Y."/>
            <person name="Wu W.L."/>
            <person name="Chen Y.Y."/>
            <person name="Chang S.B."/>
            <person name="Sakamoto S."/>
            <person name="Ohme-Takagi M."/>
            <person name="Yagi M."/>
            <person name="Zeng S.J."/>
            <person name="Shen C.Y."/>
            <person name="Yeh C.M."/>
            <person name="Luo Y.B."/>
            <person name="Tsai W.C."/>
            <person name="Van de Peer Y."/>
            <person name="Liu Z.J."/>
        </authorList>
    </citation>
    <scope>NUCLEOTIDE SEQUENCE [LARGE SCALE GENOMIC DNA]</scope>
    <source>
        <strain evidence="3">cv. Shenzhen</strain>
        <tissue evidence="2">Stem</tissue>
    </source>
</reference>